<feature type="compositionally biased region" description="Low complexity" evidence="1">
    <location>
        <begin position="242"/>
        <end position="256"/>
    </location>
</feature>
<feature type="region of interest" description="Disordered" evidence="1">
    <location>
        <begin position="180"/>
        <end position="263"/>
    </location>
</feature>
<sequence length="263" mass="27631">MSYPSNFPGSYPVEQPSGYGSYAQWSAESEDGPRVSHRHLTVVVVLLGLCSYLVSFGPMLNMPGLGWEVRFAVLASLLAAFALWAKQPPAGIVVAALAALGFLDALASLITAPDGSQPGWALWVIVVVNALQALVAIAALRAKPVVVDEQKAWYAAYAEQYAQVAAQYYGQYHEAAPESEYQSGAAQAQQVQQVSAPEPRRVAAPPEASYADFVGDQSSAQPGGQAAQMHNAQPSAGLPNVGQSAGPAQQQTAAGQPEYRTSS</sequence>
<evidence type="ECO:0000256" key="2">
    <source>
        <dbReference type="SAM" id="Phobius"/>
    </source>
</evidence>
<keyword evidence="2" id="KW-0472">Membrane</keyword>
<evidence type="ECO:0000313" key="5">
    <source>
        <dbReference type="Proteomes" id="UP000465306"/>
    </source>
</evidence>
<dbReference type="AlphaFoldDB" id="A0AAX1J557"/>
<keyword evidence="2" id="KW-1133">Transmembrane helix</keyword>
<evidence type="ECO:0000256" key="1">
    <source>
        <dbReference type="SAM" id="MobiDB-lite"/>
    </source>
</evidence>
<feature type="transmembrane region" description="Helical" evidence="2">
    <location>
        <begin position="40"/>
        <end position="59"/>
    </location>
</feature>
<evidence type="ECO:0000313" key="4">
    <source>
        <dbReference type="EMBL" id="QPI36523.1"/>
    </source>
</evidence>
<proteinExistence type="predicted"/>
<dbReference type="Proteomes" id="UP000465306">
    <property type="component" value="Unassembled WGS sequence"/>
</dbReference>
<dbReference type="KEGG" id="mku:I2456_18835"/>
<dbReference type="Pfam" id="PF17270">
    <property type="entry name" value="DUF5336"/>
    <property type="match status" value="1"/>
</dbReference>
<evidence type="ECO:0000313" key="6">
    <source>
        <dbReference type="Proteomes" id="UP000663583"/>
    </source>
</evidence>
<protein>
    <submittedName>
        <fullName evidence="4">DUF5336 domain-containing protein</fullName>
    </submittedName>
</protein>
<feature type="transmembrane region" description="Helical" evidence="2">
    <location>
        <begin position="92"/>
        <end position="113"/>
    </location>
</feature>
<reference evidence="3" key="2">
    <citation type="submission" date="2020-02" db="EMBL/GenBank/DDBJ databases">
        <authorList>
            <person name="Matsumoto Y."/>
            <person name="Kinjo T."/>
            <person name="Motooka D."/>
            <person name="Nabeya D."/>
            <person name="Jung N."/>
            <person name="Uechi K."/>
            <person name="Horii T."/>
            <person name="Iida T."/>
            <person name="Fujita J."/>
            <person name="Nakamura S."/>
        </authorList>
    </citation>
    <scope>NUCLEOTIDE SEQUENCE</scope>
    <source>
        <strain evidence="3">JCM 13573</strain>
    </source>
</reference>
<feature type="transmembrane region" description="Helical" evidence="2">
    <location>
        <begin position="65"/>
        <end position="85"/>
    </location>
</feature>
<reference evidence="3 5" key="1">
    <citation type="journal article" date="2019" name="Emerg. Microbes Infect.">
        <title>Comprehensive subspecies identification of 175 nontuberculous mycobacteria species based on 7547 genomic profiles.</title>
        <authorList>
            <person name="Matsumoto Y."/>
            <person name="Kinjo T."/>
            <person name="Motooka D."/>
            <person name="Nabeya D."/>
            <person name="Jung N."/>
            <person name="Uechi K."/>
            <person name="Horii T."/>
            <person name="Iida T."/>
            <person name="Fujita J."/>
            <person name="Nakamura S."/>
        </authorList>
    </citation>
    <scope>NUCLEOTIDE SEQUENCE [LARGE SCALE GENOMIC DNA]</scope>
    <source>
        <strain evidence="3 5">JCM 13573</strain>
    </source>
</reference>
<feature type="transmembrane region" description="Helical" evidence="2">
    <location>
        <begin position="119"/>
        <end position="140"/>
    </location>
</feature>
<feature type="compositionally biased region" description="Low complexity" evidence="1">
    <location>
        <begin position="217"/>
        <end position="228"/>
    </location>
</feature>
<dbReference type="Proteomes" id="UP000663583">
    <property type="component" value="Chromosome"/>
</dbReference>
<dbReference type="EMBL" id="BLKU01000005">
    <property type="protein sequence ID" value="GFG67517.1"/>
    <property type="molecule type" value="Genomic_DNA"/>
</dbReference>
<gene>
    <name evidence="4" type="ORF">I2456_18835</name>
    <name evidence="3" type="ORF">MKUB_50070</name>
</gene>
<evidence type="ECO:0000313" key="3">
    <source>
        <dbReference type="EMBL" id="GFG67517.1"/>
    </source>
</evidence>
<dbReference type="InterPro" id="IPR035166">
    <property type="entry name" value="DUF5336"/>
</dbReference>
<organism evidence="4 6">
    <name type="scientific">Mycobacterium kubicae</name>
    <dbReference type="NCBI Taxonomy" id="120959"/>
    <lineage>
        <taxon>Bacteria</taxon>
        <taxon>Bacillati</taxon>
        <taxon>Actinomycetota</taxon>
        <taxon>Actinomycetes</taxon>
        <taxon>Mycobacteriales</taxon>
        <taxon>Mycobacteriaceae</taxon>
        <taxon>Mycobacterium</taxon>
        <taxon>Mycobacterium simiae complex</taxon>
    </lineage>
</organism>
<keyword evidence="2" id="KW-0812">Transmembrane</keyword>
<name>A0AAX1J557_9MYCO</name>
<reference evidence="4" key="3">
    <citation type="submission" date="2020-11" db="EMBL/GenBank/DDBJ databases">
        <title>Intraspecies plasmid and genomic variation of Mycobacterium kubicae revealed by the complete genome sequences of two clinical isolates.</title>
        <authorList>
            <person name="Hendrix J.R."/>
            <person name="Epperson L.E."/>
            <person name="Honda J.R."/>
            <person name="Strong M."/>
        </authorList>
    </citation>
    <scope>NUCLEOTIDE SEQUENCE</scope>
    <source>
        <strain evidence="4">JCM 13573</strain>
    </source>
</reference>
<dbReference type="RefSeq" id="WP_139823234.1">
    <property type="nucleotide sequence ID" value="NZ_BLKU01000005.1"/>
</dbReference>
<accession>A0AAX1J557</accession>
<dbReference type="EMBL" id="CP065047">
    <property type="protein sequence ID" value="QPI36523.1"/>
    <property type="molecule type" value="Genomic_DNA"/>
</dbReference>
<keyword evidence="5" id="KW-1185">Reference proteome</keyword>
<feature type="compositionally biased region" description="Low complexity" evidence="1">
    <location>
        <begin position="182"/>
        <end position="209"/>
    </location>
</feature>